<evidence type="ECO:0000256" key="1">
    <source>
        <dbReference type="SAM" id="SignalP"/>
    </source>
</evidence>
<evidence type="ECO:0000313" key="2">
    <source>
        <dbReference type="EMBL" id="JAC31140.1"/>
    </source>
</evidence>
<reference evidence="2" key="1">
    <citation type="submission" date="2014-03" db="EMBL/GenBank/DDBJ databases">
        <title>The sialotranscriptome of Amblyomma triste, Amblyomma parvum and Amblyomma cajennense ticks, uncovered by 454-based RNA-seq.</title>
        <authorList>
            <person name="Garcia G.R."/>
            <person name="Gardinassi L.G."/>
            <person name="Ribeiro J.M."/>
            <person name="Anatriello E."/>
            <person name="Ferreira B.R."/>
            <person name="Moreira H.N."/>
            <person name="Mafra C."/>
            <person name="Olegario M.M."/>
            <person name="Szabo P.J."/>
            <person name="Miranda-Santos I.K."/>
            <person name="Maruyama S.R."/>
        </authorList>
    </citation>
    <scope>NUCLEOTIDE SEQUENCE</scope>
    <source>
        <strain evidence="2">Mato Grasso do Sul</strain>
        <tissue evidence="2">Salivary glands</tissue>
    </source>
</reference>
<dbReference type="EMBL" id="GBBM01004278">
    <property type="protein sequence ID" value="JAC31140.1"/>
    <property type="molecule type" value="mRNA"/>
</dbReference>
<keyword evidence="1" id="KW-0732">Signal</keyword>
<feature type="signal peptide" evidence="1">
    <location>
        <begin position="1"/>
        <end position="23"/>
    </location>
</feature>
<name>A0A023GEF0_AMBTT</name>
<feature type="chain" id="PRO_5001521967" evidence="1">
    <location>
        <begin position="24"/>
        <end position="243"/>
    </location>
</feature>
<organism evidence="2">
    <name type="scientific">Amblyomma triste</name>
    <name type="common">Neotropical tick</name>
    <dbReference type="NCBI Taxonomy" id="251400"/>
    <lineage>
        <taxon>Eukaryota</taxon>
        <taxon>Metazoa</taxon>
        <taxon>Ecdysozoa</taxon>
        <taxon>Arthropoda</taxon>
        <taxon>Chelicerata</taxon>
        <taxon>Arachnida</taxon>
        <taxon>Acari</taxon>
        <taxon>Parasitiformes</taxon>
        <taxon>Ixodida</taxon>
        <taxon>Ixodoidea</taxon>
        <taxon>Ixodidae</taxon>
        <taxon>Amblyomminae</taxon>
        <taxon>Amblyomma</taxon>
    </lineage>
</organism>
<protein>
    <submittedName>
        <fullName evidence="2">Putative lipocalin-3 1</fullName>
    </submittedName>
</protein>
<sequence>MALNRRICLVMVVALAGIMPSHAQSDSLTSEPQTTIDIAQFLNTDDSSPLIVVSFALDTSSQTPCKVDIVLDTSDNETHFFRFYQGYYTQPKRGQRRRVQNEMQRIKLRGEFRSSATSGNEHFDTMYLFRELSKAQKKRQKEVPTEYGVEKMVYQSGDNRCGIFRSRLSHPKDQRSTFDLRVKFNSTTEESEIECLQSLSQDPEIRRLLGSTFTVPPKDSIITCRARCEQHSSCKQSAPPPSA</sequence>
<dbReference type="AlphaFoldDB" id="A0A023GEF0"/>
<proteinExistence type="evidence at transcript level"/>
<accession>A0A023GEF0</accession>